<feature type="domain" description="Endonuclease/exonuclease/phosphatase" evidence="1">
    <location>
        <begin position="4"/>
        <end position="281"/>
    </location>
</feature>
<accession>A0A2D6YN38</accession>
<comment type="caution">
    <text evidence="2">The sequence shown here is derived from an EMBL/GenBank/DDBJ whole genome shotgun (WGS) entry which is preliminary data.</text>
</comment>
<dbReference type="AlphaFoldDB" id="A0A2D6YN38"/>
<organism evidence="2 3">
    <name type="scientific">SAR324 cluster bacterium</name>
    <dbReference type="NCBI Taxonomy" id="2024889"/>
    <lineage>
        <taxon>Bacteria</taxon>
        <taxon>Deltaproteobacteria</taxon>
        <taxon>SAR324 cluster</taxon>
    </lineage>
</organism>
<protein>
    <recommendedName>
        <fullName evidence="1">Endonuclease/exonuclease/phosphatase domain-containing protein</fullName>
    </recommendedName>
</protein>
<proteinExistence type="predicted"/>
<dbReference type="PANTHER" id="PTHR14859">
    <property type="entry name" value="CALCOFLUOR WHITE HYPERSENSITIVE PROTEIN PRECURSOR"/>
    <property type="match status" value="1"/>
</dbReference>
<dbReference type="PANTHER" id="PTHR14859:SF15">
    <property type="entry name" value="ENDONUCLEASE_EXONUCLEASE_PHOSPHATASE DOMAIN-CONTAINING PROTEIN"/>
    <property type="match status" value="1"/>
</dbReference>
<dbReference type="InterPro" id="IPR051916">
    <property type="entry name" value="GPI-anchor_lipid_remodeler"/>
</dbReference>
<dbReference type="GO" id="GO:0016020">
    <property type="term" value="C:membrane"/>
    <property type="evidence" value="ECO:0007669"/>
    <property type="project" value="GOC"/>
</dbReference>
<dbReference type="SUPFAM" id="SSF56219">
    <property type="entry name" value="DNase I-like"/>
    <property type="match status" value="1"/>
</dbReference>
<dbReference type="Gene3D" id="3.60.10.10">
    <property type="entry name" value="Endonuclease/exonuclease/phosphatase"/>
    <property type="match status" value="1"/>
</dbReference>
<gene>
    <name evidence="2" type="ORF">CMN54_14290</name>
</gene>
<dbReference type="GO" id="GO:0003824">
    <property type="term" value="F:catalytic activity"/>
    <property type="evidence" value="ECO:0007669"/>
    <property type="project" value="InterPro"/>
</dbReference>
<dbReference type="GO" id="GO:0006506">
    <property type="term" value="P:GPI anchor biosynthetic process"/>
    <property type="evidence" value="ECO:0007669"/>
    <property type="project" value="TreeGrafter"/>
</dbReference>
<dbReference type="Proteomes" id="UP000226525">
    <property type="component" value="Unassembled WGS sequence"/>
</dbReference>
<name>A0A2D6YN38_9DELT</name>
<reference evidence="3" key="1">
    <citation type="submission" date="2017-09" db="EMBL/GenBank/DDBJ databases">
        <title>The Reconstruction of 2,631 Draft Metagenome-Assembled Genomes from the Global Oceans.</title>
        <authorList>
            <person name="Tully B.J."/>
            <person name="Graham E.D."/>
            <person name="Heidelberg J.F."/>
        </authorList>
    </citation>
    <scope>NUCLEOTIDE SEQUENCE [LARGE SCALE GENOMIC DNA]</scope>
</reference>
<dbReference type="Pfam" id="PF03372">
    <property type="entry name" value="Exo_endo_phos"/>
    <property type="match status" value="1"/>
</dbReference>
<dbReference type="EMBL" id="NZEX01000172">
    <property type="protein sequence ID" value="MAH64580.1"/>
    <property type="molecule type" value="Genomic_DNA"/>
</dbReference>
<sequence length="294" mass="32730">MRVVSYNIQYCKGRDGKIDPQRVVQAVQEADIIGFQEVDKAAARTGFIDQPQALGEGFSDYFWVYGPTVDALSRHHPRGNERRQFGNMIISRWPIVQSRNLLYTPRMGGANYLSVQLGLLETVIITPAGPIRAYCTHLHHLSPVLRLKQIEQLKQHLLEAPFEGSVISGSAGQDWSEGINEHEVPFDALIFGDFNLKPGSLEYEALVGTPHPHDPSSRLLTIDGLVDTWVVAGNKEEDGVSLIRDFETGSGLRIDYVFATAKLSKKVVGAWIDSEAVASDHQPYWVEFASPLFD</sequence>
<dbReference type="InterPro" id="IPR036691">
    <property type="entry name" value="Endo/exonu/phosph_ase_sf"/>
</dbReference>
<dbReference type="InterPro" id="IPR005135">
    <property type="entry name" value="Endo/exonuclease/phosphatase"/>
</dbReference>
<evidence type="ECO:0000313" key="3">
    <source>
        <dbReference type="Proteomes" id="UP000226525"/>
    </source>
</evidence>
<evidence type="ECO:0000259" key="1">
    <source>
        <dbReference type="Pfam" id="PF03372"/>
    </source>
</evidence>
<evidence type="ECO:0000313" key="2">
    <source>
        <dbReference type="EMBL" id="MAH64580.1"/>
    </source>
</evidence>